<keyword evidence="1" id="KW-0812">Transmembrane</keyword>
<dbReference type="AlphaFoldDB" id="C7QG58"/>
<accession>C7QG58</accession>
<dbReference type="InParanoid" id="C7QG58"/>
<evidence type="ECO:0000313" key="2">
    <source>
        <dbReference type="EMBL" id="ACU72903.1"/>
    </source>
</evidence>
<dbReference type="Proteomes" id="UP000000851">
    <property type="component" value="Chromosome"/>
</dbReference>
<protein>
    <submittedName>
        <fullName evidence="2">Uncharacterized protein</fullName>
    </submittedName>
</protein>
<dbReference type="KEGG" id="cai:Caci_4035"/>
<dbReference type="HOGENOM" id="CLU_2732613_0_0_11"/>
<evidence type="ECO:0000256" key="1">
    <source>
        <dbReference type="SAM" id="Phobius"/>
    </source>
</evidence>
<evidence type="ECO:0000313" key="3">
    <source>
        <dbReference type="Proteomes" id="UP000000851"/>
    </source>
</evidence>
<keyword evidence="1" id="KW-1133">Transmembrane helix</keyword>
<keyword evidence="1" id="KW-0472">Membrane</keyword>
<organism evidence="2 3">
    <name type="scientific">Catenulispora acidiphila (strain DSM 44928 / JCM 14897 / NBRC 102108 / NRRL B-24433 / ID139908)</name>
    <dbReference type="NCBI Taxonomy" id="479433"/>
    <lineage>
        <taxon>Bacteria</taxon>
        <taxon>Bacillati</taxon>
        <taxon>Actinomycetota</taxon>
        <taxon>Actinomycetes</taxon>
        <taxon>Catenulisporales</taxon>
        <taxon>Catenulisporaceae</taxon>
        <taxon>Catenulispora</taxon>
    </lineage>
</organism>
<name>C7QG58_CATAD</name>
<feature type="transmembrane region" description="Helical" evidence="1">
    <location>
        <begin position="36"/>
        <end position="54"/>
    </location>
</feature>
<dbReference type="RefSeq" id="WP_015792632.1">
    <property type="nucleotide sequence ID" value="NC_013131.1"/>
</dbReference>
<gene>
    <name evidence="2" type="ordered locus">Caci_4035</name>
</gene>
<dbReference type="EMBL" id="CP001700">
    <property type="protein sequence ID" value="ACU72903.1"/>
    <property type="molecule type" value="Genomic_DNA"/>
</dbReference>
<sequence>MSELTPLKIMFQGYLARFNELRKEENRESGMGTVELIVIAGALVLIAIAVTAILKSKATGAANNLNLSPNQ</sequence>
<proteinExistence type="predicted"/>
<reference evidence="2 3" key="1">
    <citation type="journal article" date="2009" name="Stand. Genomic Sci.">
        <title>Complete genome sequence of Catenulispora acidiphila type strain (ID 139908).</title>
        <authorList>
            <person name="Copeland A."/>
            <person name="Lapidus A."/>
            <person name="Glavina Del Rio T."/>
            <person name="Nolan M."/>
            <person name="Lucas S."/>
            <person name="Chen F."/>
            <person name="Tice H."/>
            <person name="Cheng J.F."/>
            <person name="Bruce D."/>
            <person name="Goodwin L."/>
            <person name="Pitluck S."/>
            <person name="Mikhailova N."/>
            <person name="Pati A."/>
            <person name="Ivanova N."/>
            <person name="Mavromatis K."/>
            <person name="Chen A."/>
            <person name="Palaniappan K."/>
            <person name="Chain P."/>
            <person name="Land M."/>
            <person name="Hauser L."/>
            <person name="Chang Y.J."/>
            <person name="Jeffries C.D."/>
            <person name="Chertkov O."/>
            <person name="Brettin T."/>
            <person name="Detter J.C."/>
            <person name="Han C."/>
            <person name="Ali Z."/>
            <person name="Tindall B.J."/>
            <person name="Goker M."/>
            <person name="Bristow J."/>
            <person name="Eisen J.A."/>
            <person name="Markowitz V."/>
            <person name="Hugenholtz P."/>
            <person name="Kyrpides N.C."/>
            <person name="Klenk H.P."/>
        </authorList>
    </citation>
    <scope>NUCLEOTIDE SEQUENCE [LARGE SCALE GENOMIC DNA]</scope>
    <source>
        <strain evidence="3">DSM 44928 / JCM 14897 / NBRC 102108 / NRRL B-24433 / ID139908</strain>
    </source>
</reference>
<dbReference type="STRING" id="479433.Caci_4035"/>
<keyword evidence="3" id="KW-1185">Reference proteome</keyword>